<dbReference type="InterPro" id="IPR028994">
    <property type="entry name" value="Integrin_alpha_N"/>
</dbReference>
<proteinExistence type="predicted"/>
<feature type="non-terminal residue" evidence="1">
    <location>
        <position position="1"/>
    </location>
</feature>
<name>A0A816F1A6_9BILA</name>
<protein>
    <recommendedName>
        <fullName evidence="3">VCBS repeat-containing protein</fullName>
    </recommendedName>
</protein>
<reference evidence="1" key="1">
    <citation type="submission" date="2021-02" db="EMBL/GenBank/DDBJ databases">
        <authorList>
            <person name="Nowell W R."/>
        </authorList>
    </citation>
    <scope>NUCLEOTIDE SEQUENCE</scope>
</reference>
<dbReference type="AlphaFoldDB" id="A0A816F1A6"/>
<evidence type="ECO:0000313" key="2">
    <source>
        <dbReference type="Proteomes" id="UP000663834"/>
    </source>
</evidence>
<evidence type="ECO:0000313" key="1">
    <source>
        <dbReference type="EMBL" id="CAF1656454.1"/>
    </source>
</evidence>
<dbReference type="SUPFAM" id="SSF69318">
    <property type="entry name" value="Integrin alpha N-terminal domain"/>
    <property type="match status" value="1"/>
</dbReference>
<organism evidence="1 2">
    <name type="scientific">Rotaria magnacalcarata</name>
    <dbReference type="NCBI Taxonomy" id="392030"/>
    <lineage>
        <taxon>Eukaryota</taxon>
        <taxon>Metazoa</taxon>
        <taxon>Spiralia</taxon>
        <taxon>Gnathifera</taxon>
        <taxon>Rotifera</taxon>
        <taxon>Eurotatoria</taxon>
        <taxon>Bdelloidea</taxon>
        <taxon>Philodinida</taxon>
        <taxon>Philodinidae</taxon>
        <taxon>Rotaria</taxon>
    </lineage>
</organism>
<comment type="caution">
    <text evidence="1">The sequence shown here is derived from an EMBL/GenBank/DDBJ whole genome shotgun (WGS) entry which is preliminary data.</text>
</comment>
<dbReference type="OrthoDB" id="10022113at2759"/>
<evidence type="ECO:0008006" key="3">
    <source>
        <dbReference type="Google" id="ProtNLM"/>
    </source>
</evidence>
<gene>
    <name evidence="1" type="ORF">KQP761_LOCUS31077</name>
</gene>
<dbReference type="Proteomes" id="UP000663834">
    <property type="component" value="Unassembled WGS sequence"/>
</dbReference>
<sequence length="62" mass="6578">KKGIYIEQVAFSTGTDSSPMSVALADFNNDSALDITVVNNNIDSIDIFLGYGNGSFAPVLIH</sequence>
<dbReference type="EMBL" id="CAJNOW010017310">
    <property type="protein sequence ID" value="CAF1656454.1"/>
    <property type="molecule type" value="Genomic_DNA"/>
</dbReference>
<accession>A0A816F1A6</accession>